<feature type="domain" description="NAD(P)-binding" evidence="1">
    <location>
        <begin position="9"/>
        <end position="127"/>
    </location>
</feature>
<dbReference type="InterPro" id="IPR051783">
    <property type="entry name" value="NAD(P)-dependent_oxidoreduct"/>
</dbReference>
<dbReference type="AlphaFoldDB" id="A0A7Y5EJG1"/>
<proteinExistence type="predicted"/>
<accession>A0A7Y5EJG1</accession>
<dbReference type="Gene3D" id="3.40.50.720">
    <property type="entry name" value="NAD(P)-binding Rossmann-like Domain"/>
    <property type="match status" value="1"/>
</dbReference>
<dbReference type="PANTHER" id="PTHR48079">
    <property type="entry name" value="PROTEIN YEEZ"/>
    <property type="match status" value="1"/>
</dbReference>
<keyword evidence="3" id="KW-1185">Reference proteome</keyword>
<name>A0A7Y5EJG1_9GAMM</name>
<dbReference type="InterPro" id="IPR016040">
    <property type="entry name" value="NAD(P)-bd_dom"/>
</dbReference>
<evidence type="ECO:0000313" key="2">
    <source>
        <dbReference type="EMBL" id="NRQ41053.1"/>
    </source>
</evidence>
<dbReference type="RefSeq" id="WP_173499311.1">
    <property type="nucleotide sequence ID" value="NZ_JABSOD010000001.1"/>
</dbReference>
<comment type="caution">
    <text evidence="2">The sequence shown here is derived from an EMBL/GenBank/DDBJ whole genome shotgun (WGS) entry which is preliminary data.</text>
</comment>
<dbReference type="Pfam" id="PF13460">
    <property type="entry name" value="NAD_binding_10"/>
    <property type="match status" value="1"/>
</dbReference>
<reference evidence="2 3" key="1">
    <citation type="submission" date="2020-06" db="EMBL/GenBank/DDBJ databases">
        <title>Rheinheimera sp. nov., a marine bacterium isolated from coastal.</title>
        <authorList>
            <person name="Yu Q."/>
            <person name="Qi Y."/>
            <person name="Pu J."/>
        </authorList>
    </citation>
    <scope>NUCLEOTIDE SEQUENCE [LARGE SCALE GENOMIC DNA]</scope>
    <source>
        <strain evidence="2 3">YQF-2</strain>
    </source>
</reference>
<gene>
    <name evidence="2" type="ORF">HRH59_00495</name>
</gene>
<dbReference type="GO" id="GO:0005737">
    <property type="term" value="C:cytoplasm"/>
    <property type="evidence" value="ECO:0007669"/>
    <property type="project" value="TreeGrafter"/>
</dbReference>
<dbReference type="EMBL" id="JABSOD010000001">
    <property type="protein sequence ID" value="NRQ41053.1"/>
    <property type="molecule type" value="Genomic_DNA"/>
</dbReference>
<dbReference type="InterPro" id="IPR036291">
    <property type="entry name" value="NAD(P)-bd_dom_sf"/>
</dbReference>
<protein>
    <submittedName>
        <fullName evidence="2">NAD(P)H-binding protein</fullName>
    </submittedName>
</protein>
<dbReference type="GO" id="GO:0004029">
    <property type="term" value="F:aldehyde dehydrogenase (NAD+) activity"/>
    <property type="evidence" value="ECO:0007669"/>
    <property type="project" value="TreeGrafter"/>
</dbReference>
<dbReference type="PANTHER" id="PTHR48079:SF6">
    <property type="entry name" value="NAD(P)-BINDING DOMAIN-CONTAINING PROTEIN-RELATED"/>
    <property type="match status" value="1"/>
</dbReference>
<evidence type="ECO:0000259" key="1">
    <source>
        <dbReference type="Pfam" id="PF13460"/>
    </source>
</evidence>
<dbReference type="Proteomes" id="UP000523161">
    <property type="component" value="Unassembled WGS sequence"/>
</dbReference>
<dbReference type="SUPFAM" id="SSF51735">
    <property type="entry name" value="NAD(P)-binding Rossmann-fold domains"/>
    <property type="match status" value="1"/>
</dbReference>
<evidence type="ECO:0000313" key="3">
    <source>
        <dbReference type="Proteomes" id="UP000523161"/>
    </source>
</evidence>
<sequence length="268" mass="28639">MKMIIVGCGWLGQQLAAALCRKGYQVTATRRSVAALADLPASVAAIALDLNAPPVNDEALNAIFNNALVICAIAPGRQQPGNNYVESLQQLTALMQGAGSRGVIHFSSSGIYQGLDGDTDETAELLLQQPRVQLSAAGEQALQQFTPCITLRLAGLMGPGRHPGRFVAGKTLPEPLAPVNMVHSADIIAAVQSLLALPALSSAVYNLSCPAPVSRQTFYQQAAAMLGSKVDFDLHTNMQRRVDPQRFIRQLGFHYRYHSACDALTDCD</sequence>
<organism evidence="2 3">
    <name type="scientific">Rheinheimera lutimaris</name>
    <dbReference type="NCBI Taxonomy" id="2740584"/>
    <lineage>
        <taxon>Bacteria</taxon>
        <taxon>Pseudomonadati</taxon>
        <taxon>Pseudomonadota</taxon>
        <taxon>Gammaproteobacteria</taxon>
        <taxon>Chromatiales</taxon>
        <taxon>Chromatiaceae</taxon>
        <taxon>Rheinheimera</taxon>
    </lineage>
</organism>